<protein>
    <recommendedName>
        <fullName evidence="4">HTH rpiR-type domain-containing protein</fullName>
    </recommendedName>
</protein>
<dbReference type="CDD" id="cd05013">
    <property type="entry name" value="SIS_RpiR"/>
    <property type="match status" value="1"/>
</dbReference>
<dbReference type="InterPro" id="IPR001347">
    <property type="entry name" value="SIS_dom"/>
</dbReference>
<dbReference type="InterPro" id="IPR047640">
    <property type="entry name" value="RpiR-like"/>
</dbReference>
<evidence type="ECO:0000256" key="1">
    <source>
        <dbReference type="ARBA" id="ARBA00023015"/>
    </source>
</evidence>
<dbReference type="Pfam" id="PF01380">
    <property type="entry name" value="SIS"/>
    <property type="match status" value="1"/>
</dbReference>
<dbReference type="SUPFAM" id="SSF46689">
    <property type="entry name" value="Homeodomain-like"/>
    <property type="match status" value="1"/>
</dbReference>
<dbReference type="InterPro" id="IPR035472">
    <property type="entry name" value="RpiR-like_SIS"/>
</dbReference>
<keyword evidence="2" id="KW-0238">DNA-binding</keyword>
<name>A0A212LX05_9FIRM</name>
<accession>A0A212LX05</accession>
<sequence length="281" mass="31581">MDYIESKIKGTSLTKTEEKIASYFLEHKNQFCFKTATDLALDIGVSDTSIIRFVRTLGFNGYADFQKHMKENIVQQISESGSPLQRHKKAIERGHISNIAGELLMTTLENLNKTYDKIDMGVIETITDVLIKSRNKYIVGFGGTASVAHFMENKLGCFLPNCQGIFHADVAAVHRIADITEKDCIVLFTFPRYTEMALSLVEIAQRKKAEIIVITDKITCPVAFYADIVLTAYVQTMGFCNSYIAPLWIADLIILAASEKNTGSEGRIELIDKYVNKHKLY</sequence>
<feature type="domain" description="HTH rpiR-type" evidence="4">
    <location>
        <begin position="1"/>
        <end position="76"/>
    </location>
</feature>
<dbReference type="RefSeq" id="WP_288184821.1">
    <property type="nucleotide sequence ID" value="NZ_LT608335.1"/>
</dbReference>
<dbReference type="PANTHER" id="PTHR30514:SF18">
    <property type="entry name" value="RPIR-FAMILY TRANSCRIPTIONAL REGULATOR"/>
    <property type="match status" value="1"/>
</dbReference>
<proteinExistence type="predicted"/>
<dbReference type="PANTHER" id="PTHR30514">
    <property type="entry name" value="GLUCOKINASE"/>
    <property type="match status" value="1"/>
</dbReference>
<evidence type="ECO:0000259" key="4">
    <source>
        <dbReference type="PROSITE" id="PS51071"/>
    </source>
</evidence>
<dbReference type="Gene3D" id="3.40.50.10490">
    <property type="entry name" value="Glucose-6-phosphate isomerase like protein, domain 1"/>
    <property type="match status" value="1"/>
</dbReference>
<reference evidence="5" key="1">
    <citation type="submission" date="2016-08" db="EMBL/GenBank/DDBJ databases">
        <authorList>
            <person name="Seilhamer J.J."/>
        </authorList>
    </citation>
    <scope>NUCLEOTIDE SEQUENCE</scope>
    <source>
        <strain evidence="5">86</strain>
    </source>
</reference>
<dbReference type="PROSITE" id="PS51071">
    <property type="entry name" value="HTH_RPIR"/>
    <property type="match status" value="1"/>
</dbReference>
<dbReference type="GO" id="GO:0003700">
    <property type="term" value="F:DNA-binding transcription factor activity"/>
    <property type="evidence" value="ECO:0007669"/>
    <property type="project" value="InterPro"/>
</dbReference>
<dbReference type="InterPro" id="IPR046348">
    <property type="entry name" value="SIS_dom_sf"/>
</dbReference>
<dbReference type="Gene3D" id="1.10.10.10">
    <property type="entry name" value="Winged helix-like DNA-binding domain superfamily/Winged helix DNA-binding domain"/>
    <property type="match status" value="1"/>
</dbReference>
<keyword evidence="1" id="KW-0805">Transcription regulation</keyword>
<dbReference type="InterPro" id="IPR036388">
    <property type="entry name" value="WH-like_DNA-bd_sf"/>
</dbReference>
<keyword evidence="3" id="KW-0804">Transcription</keyword>
<evidence type="ECO:0000256" key="3">
    <source>
        <dbReference type="ARBA" id="ARBA00023163"/>
    </source>
</evidence>
<organism evidence="5">
    <name type="scientific">uncultured Sporomusa sp</name>
    <dbReference type="NCBI Taxonomy" id="307249"/>
    <lineage>
        <taxon>Bacteria</taxon>
        <taxon>Bacillati</taxon>
        <taxon>Bacillota</taxon>
        <taxon>Negativicutes</taxon>
        <taxon>Selenomonadales</taxon>
        <taxon>Sporomusaceae</taxon>
        <taxon>Sporomusa</taxon>
        <taxon>environmental samples</taxon>
    </lineage>
</organism>
<dbReference type="AlphaFoldDB" id="A0A212LX05"/>
<dbReference type="InterPro" id="IPR009057">
    <property type="entry name" value="Homeodomain-like_sf"/>
</dbReference>
<evidence type="ECO:0000313" key="5">
    <source>
        <dbReference type="EMBL" id="SCM82048.1"/>
    </source>
</evidence>
<gene>
    <name evidence="5" type="ORF">KL86SPO_40533</name>
</gene>
<dbReference type="Pfam" id="PF01418">
    <property type="entry name" value="HTH_6"/>
    <property type="match status" value="1"/>
</dbReference>
<dbReference type="SUPFAM" id="SSF53697">
    <property type="entry name" value="SIS domain"/>
    <property type="match status" value="1"/>
</dbReference>
<dbReference type="EMBL" id="FMJE01000004">
    <property type="protein sequence ID" value="SCM82048.1"/>
    <property type="molecule type" value="Genomic_DNA"/>
</dbReference>
<dbReference type="GO" id="GO:0003677">
    <property type="term" value="F:DNA binding"/>
    <property type="evidence" value="ECO:0007669"/>
    <property type="project" value="UniProtKB-KW"/>
</dbReference>
<evidence type="ECO:0000256" key="2">
    <source>
        <dbReference type="ARBA" id="ARBA00023125"/>
    </source>
</evidence>
<dbReference type="InterPro" id="IPR000281">
    <property type="entry name" value="HTH_RpiR"/>
</dbReference>
<dbReference type="GO" id="GO:1901135">
    <property type="term" value="P:carbohydrate derivative metabolic process"/>
    <property type="evidence" value="ECO:0007669"/>
    <property type="project" value="InterPro"/>
</dbReference>
<dbReference type="GO" id="GO:0097367">
    <property type="term" value="F:carbohydrate derivative binding"/>
    <property type="evidence" value="ECO:0007669"/>
    <property type="project" value="InterPro"/>
</dbReference>